<proteinExistence type="predicted"/>
<evidence type="ECO:0000313" key="3">
    <source>
        <dbReference type="Proteomes" id="UP001184150"/>
    </source>
</evidence>
<evidence type="ECO:0000313" key="2">
    <source>
        <dbReference type="EMBL" id="MDR6513321.1"/>
    </source>
</evidence>
<reference evidence="2 3" key="1">
    <citation type="submission" date="2023-07" db="EMBL/GenBank/DDBJ databases">
        <title>Sorghum-associated microbial communities from plants grown in Nebraska, USA.</title>
        <authorList>
            <person name="Schachtman D."/>
        </authorList>
    </citation>
    <scope>NUCLEOTIDE SEQUENCE [LARGE SCALE GENOMIC DNA]</scope>
    <source>
        <strain evidence="2 3">DS1027</strain>
    </source>
</reference>
<comment type="caution">
    <text evidence="2">The sequence shown here is derived from an EMBL/GenBank/DDBJ whole genome shotgun (WGS) entry which is preliminary data.</text>
</comment>
<keyword evidence="3" id="KW-1185">Reference proteome</keyword>
<dbReference type="Proteomes" id="UP001184150">
    <property type="component" value="Unassembled WGS sequence"/>
</dbReference>
<keyword evidence="1" id="KW-0812">Transmembrane</keyword>
<feature type="transmembrane region" description="Helical" evidence="1">
    <location>
        <begin position="275"/>
        <end position="296"/>
    </location>
</feature>
<evidence type="ECO:0000256" key="1">
    <source>
        <dbReference type="SAM" id="Phobius"/>
    </source>
</evidence>
<keyword evidence="1" id="KW-0472">Membrane</keyword>
<dbReference type="EMBL" id="JAVDRD010000020">
    <property type="protein sequence ID" value="MDR6513321.1"/>
    <property type="molecule type" value="Genomic_DNA"/>
</dbReference>
<protein>
    <submittedName>
        <fullName evidence="2">Uncharacterized protein</fullName>
    </submittedName>
</protein>
<keyword evidence="1" id="KW-1133">Transmembrane helix</keyword>
<sequence length="303" mass="32566">MAEEWAELFENFGTKIVSETDKDKGAYVPSSPQKYAMGAAGIEPSYGEEKATYTIGVLFDPALRSMQISYYNAERSGSGRSPEPRIGRGLVQWIETGDDLVIGNVGNRVFVAKEPIAPVGRAFLTDSNGVFLTDSNGTFLTAHVSPDLDELTEALEAGRPSLMGNPADLRRREPLIRQIAAVKDQLAELHPQHGGIGHNNPPADEDEETALDIIEETVEHLDAELAKEEPDAVQVGRAGRMLRNAIHWLGGKADLFAEEFVKAFGKSLGETAGKAIVGAAVLASLGALVTGVAVWLQAVSWPF</sequence>
<gene>
    <name evidence="2" type="ORF">J2792_004214</name>
</gene>
<organism evidence="2 3">
    <name type="scientific">Novosphingobium capsulatum</name>
    <dbReference type="NCBI Taxonomy" id="13688"/>
    <lineage>
        <taxon>Bacteria</taxon>
        <taxon>Pseudomonadati</taxon>
        <taxon>Pseudomonadota</taxon>
        <taxon>Alphaproteobacteria</taxon>
        <taxon>Sphingomonadales</taxon>
        <taxon>Sphingomonadaceae</taxon>
        <taxon>Novosphingobium</taxon>
    </lineage>
</organism>
<accession>A0ABU1MTM1</accession>
<dbReference type="RefSeq" id="WP_309806589.1">
    <property type="nucleotide sequence ID" value="NZ_JAVDRD010000020.1"/>
</dbReference>
<name>A0ABU1MTM1_9SPHN</name>